<feature type="region of interest" description="Disordered" evidence="1">
    <location>
        <begin position="20"/>
        <end position="49"/>
    </location>
</feature>
<evidence type="ECO:0000313" key="3">
    <source>
        <dbReference type="Proteomes" id="UP001140091"/>
    </source>
</evidence>
<gene>
    <name evidence="2" type="ORF">H1R20_g5713</name>
</gene>
<comment type="caution">
    <text evidence="2">The sequence shown here is derived from an EMBL/GenBank/DDBJ whole genome shotgun (WGS) entry which is preliminary data.</text>
</comment>
<feature type="compositionally biased region" description="Polar residues" evidence="1">
    <location>
        <begin position="38"/>
        <end position="49"/>
    </location>
</feature>
<feature type="compositionally biased region" description="Pro residues" evidence="1">
    <location>
        <begin position="28"/>
        <end position="37"/>
    </location>
</feature>
<proteinExistence type="predicted"/>
<dbReference type="Proteomes" id="UP001140091">
    <property type="component" value="Unassembled WGS sequence"/>
</dbReference>
<keyword evidence="3" id="KW-1185">Reference proteome</keyword>
<evidence type="ECO:0000256" key="1">
    <source>
        <dbReference type="SAM" id="MobiDB-lite"/>
    </source>
</evidence>
<dbReference type="EMBL" id="JANBPK010000808">
    <property type="protein sequence ID" value="KAJ2931438.1"/>
    <property type="molecule type" value="Genomic_DNA"/>
</dbReference>
<protein>
    <submittedName>
        <fullName evidence="2">Uncharacterized protein</fullName>
    </submittedName>
</protein>
<reference evidence="2" key="1">
    <citation type="submission" date="2022-06" db="EMBL/GenBank/DDBJ databases">
        <title>Genome Sequence of Candolleomyces eurysporus.</title>
        <authorList>
            <person name="Buettner E."/>
        </authorList>
    </citation>
    <scope>NUCLEOTIDE SEQUENCE</scope>
    <source>
        <strain evidence="2">VTCC 930004</strain>
    </source>
</reference>
<dbReference type="OrthoDB" id="2536866at2759"/>
<organism evidence="2 3">
    <name type="scientific">Candolleomyces eurysporus</name>
    <dbReference type="NCBI Taxonomy" id="2828524"/>
    <lineage>
        <taxon>Eukaryota</taxon>
        <taxon>Fungi</taxon>
        <taxon>Dikarya</taxon>
        <taxon>Basidiomycota</taxon>
        <taxon>Agaricomycotina</taxon>
        <taxon>Agaricomycetes</taxon>
        <taxon>Agaricomycetidae</taxon>
        <taxon>Agaricales</taxon>
        <taxon>Agaricineae</taxon>
        <taxon>Psathyrellaceae</taxon>
        <taxon>Candolleomyces</taxon>
    </lineage>
</organism>
<feature type="non-terminal residue" evidence="2">
    <location>
        <position position="199"/>
    </location>
</feature>
<dbReference type="AlphaFoldDB" id="A0A9W8JDU6"/>
<accession>A0A9W8JDU6</accession>
<sequence length="199" mass="22446">MILDDKVIMSLPPPPPYLPSAGIQPGSPTLPNPPPPFSESQHGSGNQLQRPLKLSVLPSHILLQIVYNSFPTHPSLDTGLVERQRKILLWLAKSLRLVNKAFYIACMHVLRSTYLPAYTSMLRPYYSSDPFPSSPVPRAHSSSLNTVQRETPVLDLFIALKVREDVFVDDSELHLEREDMFKDIFDHAQPKARLEDLAL</sequence>
<evidence type="ECO:0000313" key="2">
    <source>
        <dbReference type="EMBL" id="KAJ2931438.1"/>
    </source>
</evidence>
<name>A0A9W8JDU6_9AGAR</name>